<feature type="region of interest" description="Disordered" evidence="1">
    <location>
        <begin position="1"/>
        <end position="43"/>
    </location>
</feature>
<dbReference type="EMBL" id="AP024420">
    <property type="protein sequence ID" value="BCR89115.1"/>
    <property type="molecule type" value="Genomic_DNA"/>
</dbReference>
<dbReference type="Proteomes" id="UP000637239">
    <property type="component" value="Chromosome 5"/>
</dbReference>
<accession>A0A7R7VQT1</accession>
<dbReference type="KEGG" id="ache:ACHE_50313A"/>
<dbReference type="InterPro" id="IPR036420">
    <property type="entry name" value="BRCT_dom_sf"/>
</dbReference>
<sequence>MPPKQPPQPKNQQIFDPWSSASTGHQRADGPTLSSTTAWRDSRTEKLRRQFVFGDCNADHDGRERGEWVMMNKEEWKGKAKEGRDIRDFMGGVQKRKSDGLSEMETGGKGKILRGDTSNAATLMPAPAPTPTPTPIAACTSTHDANRRTAATTAHTETDAVTITATATHANAATPTPADADASTTPTSSKKILTGTTIYLNGSTMPLISDYKLKHLLVSHGAKLSLVFARSVTHVIIGRPNTGANRGAGGGLAAGKLQKEIEKCGTGVKVVGVEWAIESIKAEKRLSEAKFAIRLGKQPSVLGMLR</sequence>
<reference evidence="3" key="1">
    <citation type="submission" date="2021-01" db="EMBL/GenBank/DDBJ databases">
        <authorList>
            <consortium name="Aspergillus chevalieri M1 genome sequencing consortium"/>
            <person name="Kazuki M."/>
            <person name="Futagami T."/>
        </authorList>
    </citation>
    <scope>NUCLEOTIDE SEQUENCE</scope>
    <source>
        <strain evidence="3">M1</strain>
    </source>
</reference>
<dbReference type="InterPro" id="IPR001357">
    <property type="entry name" value="BRCT_dom"/>
</dbReference>
<dbReference type="Gene3D" id="3.40.50.10190">
    <property type="entry name" value="BRCT domain"/>
    <property type="match status" value="1"/>
</dbReference>
<dbReference type="Pfam" id="PF00533">
    <property type="entry name" value="BRCT"/>
    <property type="match status" value="1"/>
</dbReference>
<dbReference type="SUPFAM" id="SSF52113">
    <property type="entry name" value="BRCT domain"/>
    <property type="match status" value="1"/>
</dbReference>
<proteinExistence type="predicted"/>
<evidence type="ECO:0000313" key="3">
    <source>
        <dbReference type="EMBL" id="BCR89115.1"/>
    </source>
</evidence>
<organism evidence="3 4">
    <name type="scientific">Aspergillus chevalieri</name>
    <name type="common">Eurotium chevalieri</name>
    <dbReference type="NCBI Taxonomy" id="182096"/>
    <lineage>
        <taxon>Eukaryota</taxon>
        <taxon>Fungi</taxon>
        <taxon>Dikarya</taxon>
        <taxon>Ascomycota</taxon>
        <taxon>Pezizomycotina</taxon>
        <taxon>Eurotiomycetes</taxon>
        <taxon>Eurotiomycetidae</taxon>
        <taxon>Eurotiales</taxon>
        <taxon>Aspergillaceae</taxon>
        <taxon>Aspergillus</taxon>
        <taxon>Aspergillus subgen. Aspergillus</taxon>
    </lineage>
</organism>
<evidence type="ECO:0000259" key="2">
    <source>
        <dbReference type="PROSITE" id="PS50172"/>
    </source>
</evidence>
<dbReference type="PROSITE" id="PS50172">
    <property type="entry name" value="BRCT"/>
    <property type="match status" value="1"/>
</dbReference>
<gene>
    <name evidence="3" type="ORF">ACHE_50313A</name>
</gene>
<reference evidence="3" key="2">
    <citation type="submission" date="2021-02" db="EMBL/GenBank/DDBJ databases">
        <title>Aspergillus chevalieri M1 genome sequence.</title>
        <authorList>
            <person name="Kadooka C."/>
            <person name="Mori K."/>
            <person name="Futagami T."/>
        </authorList>
    </citation>
    <scope>NUCLEOTIDE SEQUENCE</scope>
    <source>
        <strain evidence="3">M1</strain>
    </source>
</reference>
<dbReference type="SMART" id="SM00292">
    <property type="entry name" value="BRCT"/>
    <property type="match status" value="1"/>
</dbReference>
<evidence type="ECO:0000313" key="4">
    <source>
        <dbReference type="Proteomes" id="UP000637239"/>
    </source>
</evidence>
<feature type="region of interest" description="Disordered" evidence="1">
    <location>
        <begin position="94"/>
        <end position="114"/>
    </location>
</feature>
<name>A0A7R7VQT1_ASPCH</name>
<protein>
    <recommendedName>
        <fullName evidence="2">BRCT domain-containing protein</fullName>
    </recommendedName>
</protein>
<keyword evidence="4" id="KW-1185">Reference proteome</keyword>
<dbReference type="AlphaFoldDB" id="A0A7R7VQT1"/>
<feature type="domain" description="BRCT" evidence="2">
    <location>
        <begin position="188"/>
        <end position="293"/>
    </location>
</feature>
<dbReference type="RefSeq" id="XP_043137637.1">
    <property type="nucleotide sequence ID" value="XM_043280016.1"/>
</dbReference>
<evidence type="ECO:0000256" key="1">
    <source>
        <dbReference type="SAM" id="MobiDB-lite"/>
    </source>
</evidence>
<dbReference type="GeneID" id="66983473"/>